<dbReference type="Pfam" id="PF10545">
    <property type="entry name" value="MADF_DNA_bdg"/>
    <property type="match status" value="1"/>
</dbReference>
<dbReference type="PANTHER" id="PTHR12243:SF67">
    <property type="entry name" value="COREPRESSOR OF PANGOLIN, ISOFORM A-RELATED"/>
    <property type="match status" value="1"/>
</dbReference>
<evidence type="ECO:0000259" key="3">
    <source>
        <dbReference type="PROSITE" id="PS51029"/>
    </source>
</evidence>
<feature type="region of interest" description="Disordered" evidence="2">
    <location>
        <begin position="127"/>
        <end position="174"/>
    </location>
</feature>
<dbReference type="PROSITE" id="PS51029">
    <property type="entry name" value="MADF"/>
    <property type="match status" value="1"/>
</dbReference>
<evidence type="ECO:0000256" key="2">
    <source>
        <dbReference type="SAM" id="MobiDB-lite"/>
    </source>
</evidence>
<dbReference type="PANTHER" id="PTHR12243">
    <property type="entry name" value="MADF DOMAIN TRANSCRIPTION FACTOR"/>
    <property type="match status" value="1"/>
</dbReference>
<evidence type="ECO:0000256" key="1">
    <source>
        <dbReference type="PROSITE-ProRule" id="PRU00371"/>
    </source>
</evidence>
<dbReference type="PROSITE" id="PS51031">
    <property type="entry name" value="BESS"/>
    <property type="match status" value="1"/>
</dbReference>
<evidence type="ECO:0000313" key="5">
    <source>
        <dbReference type="EMBL" id="GFO23164.1"/>
    </source>
</evidence>
<feature type="compositionally biased region" description="Low complexity" evidence="2">
    <location>
        <begin position="127"/>
        <end position="150"/>
    </location>
</feature>
<dbReference type="InterPro" id="IPR006578">
    <property type="entry name" value="MADF-dom"/>
</dbReference>
<gene>
    <name evidence="5" type="ORF">PoB_004966900</name>
</gene>
<protein>
    <submittedName>
        <fullName evidence="5">Transcription factor adf-1</fullName>
    </submittedName>
</protein>
<dbReference type="AlphaFoldDB" id="A0AAV4BSM3"/>
<dbReference type="EMBL" id="BLXT01005502">
    <property type="protein sequence ID" value="GFO23164.1"/>
    <property type="molecule type" value="Genomic_DNA"/>
</dbReference>
<dbReference type="SMART" id="SM00595">
    <property type="entry name" value="MADF"/>
    <property type="match status" value="1"/>
</dbReference>
<dbReference type="InterPro" id="IPR004210">
    <property type="entry name" value="BESS_motif"/>
</dbReference>
<proteinExistence type="predicted"/>
<sequence length="241" mass="27608">MEEERLIDLVSKYTYLFDKSDSKHSNKYYVSQAWNEIATELNTSAEEAKRKWTNLRDYYRRQIKVDRGSDSTSKGRKKWIYFDQMQFLNPFMTPSIKKHPRPSSPGSDSFNDSDDDGAIVLPNVQLLSASPSPSDDQPASASYRASSPPRWTASTSVSSRSAHKRRAEEGNAPSEAIKVLRESKTAYDDDEHFFRSCLPMVRQLSMEQKLEFRINVQQLLLQAVRQREHTATVCNGAEDVK</sequence>
<accession>A0AAV4BSM3</accession>
<comment type="caution">
    <text evidence="5">The sequence shown here is derived from an EMBL/GenBank/DDBJ whole genome shotgun (WGS) entry which is preliminary data.</text>
</comment>
<dbReference type="GO" id="GO:0005634">
    <property type="term" value="C:nucleus"/>
    <property type="evidence" value="ECO:0007669"/>
    <property type="project" value="UniProtKB-SubCell"/>
</dbReference>
<keyword evidence="1" id="KW-0539">Nucleus</keyword>
<dbReference type="Pfam" id="PF02944">
    <property type="entry name" value="BESS"/>
    <property type="match status" value="1"/>
</dbReference>
<comment type="subcellular location">
    <subcellularLocation>
        <location evidence="1">Nucleus</location>
    </subcellularLocation>
</comment>
<name>A0AAV4BSM3_9GAST</name>
<organism evidence="5 6">
    <name type="scientific">Plakobranchus ocellatus</name>
    <dbReference type="NCBI Taxonomy" id="259542"/>
    <lineage>
        <taxon>Eukaryota</taxon>
        <taxon>Metazoa</taxon>
        <taxon>Spiralia</taxon>
        <taxon>Lophotrochozoa</taxon>
        <taxon>Mollusca</taxon>
        <taxon>Gastropoda</taxon>
        <taxon>Heterobranchia</taxon>
        <taxon>Euthyneura</taxon>
        <taxon>Panpulmonata</taxon>
        <taxon>Sacoglossa</taxon>
        <taxon>Placobranchoidea</taxon>
        <taxon>Plakobranchidae</taxon>
        <taxon>Plakobranchus</taxon>
    </lineage>
</organism>
<evidence type="ECO:0000259" key="4">
    <source>
        <dbReference type="PROSITE" id="PS51031"/>
    </source>
</evidence>
<dbReference type="InterPro" id="IPR039353">
    <property type="entry name" value="TF_Adf1"/>
</dbReference>
<dbReference type="GO" id="GO:0003677">
    <property type="term" value="F:DNA binding"/>
    <property type="evidence" value="ECO:0007669"/>
    <property type="project" value="InterPro"/>
</dbReference>
<evidence type="ECO:0000313" key="6">
    <source>
        <dbReference type="Proteomes" id="UP000735302"/>
    </source>
</evidence>
<keyword evidence="6" id="KW-1185">Reference proteome</keyword>
<reference evidence="5 6" key="1">
    <citation type="journal article" date="2021" name="Elife">
        <title>Chloroplast acquisition without the gene transfer in kleptoplastic sea slugs, Plakobranchus ocellatus.</title>
        <authorList>
            <person name="Maeda T."/>
            <person name="Takahashi S."/>
            <person name="Yoshida T."/>
            <person name="Shimamura S."/>
            <person name="Takaki Y."/>
            <person name="Nagai Y."/>
            <person name="Toyoda A."/>
            <person name="Suzuki Y."/>
            <person name="Arimoto A."/>
            <person name="Ishii H."/>
            <person name="Satoh N."/>
            <person name="Nishiyama T."/>
            <person name="Hasebe M."/>
            <person name="Maruyama T."/>
            <person name="Minagawa J."/>
            <person name="Obokata J."/>
            <person name="Shigenobu S."/>
        </authorList>
    </citation>
    <scope>NUCLEOTIDE SEQUENCE [LARGE SCALE GENOMIC DNA]</scope>
</reference>
<feature type="domain" description="MADF" evidence="3">
    <location>
        <begin position="5"/>
        <end position="93"/>
    </location>
</feature>
<dbReference type="Proteomes" id="UP000735302">
    <property type="component" value="Unassembled WGS sequence"/>
</dbReference>
<feature type="region of interest" description="Disordered" evidence="2">
    <location>
        <begin position="92"/>
        <end position="115"/>
    </location>
</feature>
<feature type="domain" description="BESS" evidence="4">
    <location>
        <begin position="187"/>
        <end position="226"/>
    </location>
</feature>